<dbReference type="Proteomes" id="UP000269883">
    <property type="component" value="Chromosome"/>
</dbReference>
<dbReference type="Gene3D" id="2.30.30.910">
    <property type="match status" value="1"/>
</dbReference>
<name>A0A2Z6AWN4_9BACT</name>
<dbReference type="InterPro" id="IPR025963">
    <property type="entry name" value="FLgD_Tudor"/>
</dbReference>
<dbReference type="EMBL" id="AP017378">
    <property type="protein sequence ID" value="BBD07662.1"/>
    <property type="molecule type" value="Genomic_DNA"/>
</dbReference>
<proteinExistence type="inferred from homology"/>
<dbReference type="InterPro" id="IPR005648">
    <property type="entry name" value="FlgD"/>
</dbReference>
<evidence type="ECO:0000256" key="3">
    <source>
        <dbReference type="ARBA" id="ARBA00022795"/>
    </source>
</evidence>
<keyword evidence="8" id="KW-0969">Cilium</keyword>
<keyword evidence="8" id="KW-0966">Cell projection</keyword>
<reference evidence="8 9" key="1">
    <citation type="journal article" date="2018" name="Sci. Adv.">
        <title>Multi-heme cytochromes provide a pathway for survival in energy-limited environments.</title>
        <authorList>
            <person name="Deng X."/>
            <person name="Dohmae N."/>
            <person name="Nealson K.H."/>
            <person name="Hashimoto K."/>
            <person name="Okamoto A."/>
        </authorList>
    </citation>
    <scope>NUCLEOTIDE SEQUENCE [LARGE SCALE GENOMIC DNA]</scope>
    <source>
        <strain evidence="8 9">IS5</strain>
    </source>
</reference>
<dbReference type="AlphaFoldDB" id="A0A2Z6AWN4"/>
<dbReference type="Gene3D" id="2.60.40.4070">
    <property type="match status" value="1"/>
</dbReference>
<dbReference type="Pfam" id="PF13860">
    <property type="entry name" value="FlgD_ig"/>
    <property type="match status" value="1"/>
</dbReference>
<feature type="domain" description="FlgD Tudor-like" evidence="7">
    <location>
        <begin position="87"/>
        <end position="217"/>
    </location>
</feature>
<evidence type="ECO:0000259" key="6">
    <source>
        <dbReference type="Pfam" id="PF13860"/>
    </source>
</evidence>
<accession>A0A2Z6AWN4</accession>
<evidence type="ECO:0000256" key="2">
    <source>
        <dbReference type="ARBA" id="ARBA00016013"/>
    </source>
</evidence>
<dbReference type="RefSeq" id="WP_172961639.1">
    <property type="nucleotide sequence ID" value="NZ_AP017378.1"/>
</dbReference>
<dbReference type="Pfam" id="PF03963">
    <property type="entry name" value="FlgD"/>
    <property type="match status" value="1"/>
</dbReference>
<evidence type="ECO:0000256" key="1">
    <source>
        <dbReference type="ARBA" id="ARBA00010577"/>
    </source>
</evidence>
<keyword evidence="8" id="KW-0282">Flagellum</keyword>
<feature type="domain" description="FlgD/Vpr Ig-like" evidence="6">
    <location>
        <begin position="101"/>
        <end position="176"/>
    </location>
</feature>
<sequence length="236" mass="25185">MSVSITDYLNSTYDSTLADTTASSELDQDAFLELLLTQLQWQDPMDPMDDTEMVAQLAEFSQLSSLEELNENMDTTVDMLANQLYISATSYVGKEVEAYGSSMSKDGDSISTVTYTLAGDASEVTAHIIDENNDIVASVVLGSEEAGSYSFEWDGLDSDGNEADDGSYAIAFTAYDSNDDSVSVSCSVSGLVSSVYVENGTTYLETTDGRIVAASNVSKVVDTSLSADSDSENSDD</sequence>
<evidence type="ECO:0000259" key="7">
    <source>
        <dbReference type="Pfam" id="PF13861"/>
    </source>
</evidence>
<evidence type="ECO:0000313" key="8">
    <source>
        <dbReference type="EMBL" id="BBD07662.1"/>
    </source>
</evidence>
<evidence type="ECO:0000256" key="4">
    <source>
        <dbReference type="ARBA" id="ARBA00024746"/>
    </source>
</evidence>
<dbReference type="GO" id="GO:0044781">
    <property type="term" value="P:bacterial-type flagellum organization"/>
    <property type="evidence" value="ECO:0007669"/>
    <property type="project" value="UniProtKB-UniRule"/>
</dbReference>
<protein>
    <recommendedName>
        <fullName evidence="2 5">Basal-body rod modification protein FlgD</fullName>
    </recommendedName>
</protein>
<gene>
    <name evidence="8" type="ORF">DFE_0936</name>
</gene>
<comment type="function">
    <text evidence="4 5">Required for flagellar hook formation. May act as a scaffolding protein.</text>
</comment>
<organism evidence="8 9">
    <name type="scientific">Desulfovibrio ferrophilus</name>
    <dbReference type="NCBI Taxonomy" id="241368"/>
    <lineage>
        <taxon>Bacteria</taxon>
        <taxon>Pseudomonadati</taxon>
        <taxon>Thermodesulfobacteriota</taxon>
        <taxon>Desulfovibrionia</taxon>
        <taxon>Desulfovibrionales</taxon>
        <taxon>Desulfovibrionaceae</taxon>
        <taxon>Desulfovibrio</taxon>
    </lineage>
</organism>
<dbReference type="Pfam" id="PF13861">
    <property type="entry name" value="FLgD_tudor"/>
    <property type="match status" value="1"/>
</dbReference>
<evidence type="ECO:0000256" key="5">
    <source>
        <dbReference type="RuleBase" id="RU362076"/>
    </source>
</evidence>
<dbReference type="KEGG" id="dfl:DFE_0936"/>
<dbReference type="InterPro" id="IPR025965">
    <property type="entry name" value="FlgD/Vpr_Ig-like"/>
</dbReference>
<keyword evidence="9" id="KW-1185">Reference proteome</keyword>
<evidence type="ECO:0000313" key="9">
    <source>
        <dbReference type="Proteomes" id="UP000269883"/>
    </source>
</evidence>
<keyword evidence="3 5" id="KW-1005">Bacterial flagellum biogenesis</keyword>
<comment type="similarity">
    <text evidence="1 5">Belongs to the FlgD family.</text>
</comment>